<dbReference type="GO" id="GO:0016787">
    <property type="term" value="F:hydrolase activity"/>
    <property type="evidence" value="ECO:0007669"/>
    <property type="project" value="UniProtKB-UniRule"/>
</dbReference>
<feature type="active site" description="Nucleophile" evidence="4">
    <location>
        <position position="41"/>
    </location>
</feature>
<dbReference type="InterPro" id="IPR002641">
    <property type="entry name" value="PNPLA_dom"/>
</dbReference>
<dbReference type="Pfam" id="PF01734">
    <property type="entry name" value="Patatin"/>
    <property type="match status" value="1"/>
</dbReference>
<dbReference type="InterPro" id="IPR050301">
    <property type="entry name" value="NTE"/>
</dbReference>
<dbReference type="InterPro" id="IPR016035">
    <property type="entry name" value="Acyl_Trfase/lysoPLipase"/>
</dbReference>
<comment type="caution">
    <text evidence="6">The sequence shown here is derived from an EMBL/GenBank/DDBJ whole genome shotgun (WGS) entry which is preliminary data.</text>
</comment>
<evidence type="ECO:0000256" key="2">
    <source>
        <dbReference type="ARBA" id="ARBA00022963"/>
    </source>
</evidence>
<reference evidence="6 7" key="1">
    <citation type="submission" date="2020-08" db="EMBL/GenBank/DDBJ databases">
        <title>Genomic Encyclopedia of Type Strains, Phase IV (KMG-IV): sequencing the most valuable type-strain genomes for metagenomic binning, comparative biology and taxonomic classification.</title>
        <authorList>
            <person name="Goeker M."/>
        </authorList>
    </citation>
    <scope>NUCLEOTIDE SEQUENCE [LARGE SCALE GENOMIC DNA]</scope>
    <source>
        <strain evidence="6 7">DSM 102235</strain>
    </source>
</reference>
<feature type="short sequence motif" description="GXGXXG" evidence="4">
    <location>
        <begin position="11"/>
        <end position="16"/>
    </location>
</feature>
<evidence type="ECO:0000256" key="4">
    <source>
        <dbReference type="PROSITE-ProRule" id="PRU01161"/>
    </source>
</evidence>
<dbReference type="EMBL" id="JACIEJ010000003">
    <property type="protein sequence ID" value="MBB3985326.1"/>
    <property type="molecule type" value="Genomic_DNA"/>
</dbReference>
<keyword evidence="3 4" id="KW-0443">Lipid metabolism</keyword>
<evidence type="ECO:0000256" key="1">
    <source>
        <dbReference type="ARBA" id="ARBA00022801"/>
    </source>
</evidence>
<dbReference type="SUPFAM" id="SSF52151">
    <property type="entry name" value="FabD/lysophospholipase-like"/>
    <property type="match status" value="1"/>
</dbReference>
<evidence type="ECO:0000313" key="7">
    <source>
        <dbReference type="Proteomes" id="UP000541426"/>
    </source>
</evidence>
<dbReference type="RefSeq" id="WP_183964769.1">
    <property type="nucleotide sequence ID" value="NZ_BAABBZ010000059.1"/>
</dbReference>
<accession>A0A7W6DLC0</accession>
<dbReference type="Proteomes" id="UP000541426">
    <property type="component" value="Unassembled WGS sequence"/>
</dbReference>
<evidence type="ECO:0000259" key="5">
    <source>
        <dbReference type="PROSITE" id="PS51635"/>
    </source>
</evidence>
<keyword evidence="1 4" id="KW-0378">Hydrolase</keyword>
<dbReference type="Gene3D" id="3.40.1090.10">
    <property type="entry name" value="Cytosolic phospholipase A2 catalytic domain"/>
    <property type="match status" value="2"/>
</dbReference>
<gene>
    <name evidence="6" type="ORF">GGQ68_001655</name>
</gene>
<proteinExistence type="predicted"/>
<name>A0A7W6DLC0_9RHOB</name>
<dbReference type="GO" id="GO:0016042">
    <property type="term" value="P:lipid catabolic process"/>
    <property type="evidence" value="ECO:0007669"/>
    <property type="project" value="UniProtKB-UniRule"/>
</dbReference>
<evidence type="ECO:0000256" key="3">
    <source>
        <dbReference type="ARBA" id="ARBA00023098"/>
    </source>
</evidence>
<keyword evidence="2 4" id="KW-0442">Lipid degradation</keyword>
<dbReference type="PANTHER" id="PTHR14226:SF78">
    <property type="entry name" value="SLR0060 PROTEIN"/>
    <property type="match status" value="1"/>
</dbReference>
<feature type="active site" description="Proton acceptor" evidence="4">
    <location>
        <position position="201"/>
    </location>
</feature>
<feature type="domain" description="PNPLA" evidence="5">
    <location>
        <begin position="7"/>
        <end position="214"/>
    </location>
</feature>
<dbReference type="PROSITE" id="PS51635">
    <property type="entry name" value="PNPLA"/>
    <property type="match status" value="1"/>
</dbReference>
<feature type="short sequence motif" description="DGA/G" evidence="4">
    <location>
        <begin position="201"/>
        <end position="203"/>
    </location>
</feature>
<evidence type="ECO:0000313" key="6">
    <source>
        <dbReference type="EMBL" id="MBB3985326.1"/>
    </source>
</evidence>
<organism evidence="6 7">
    <name type="scientific">Sagittula marina</name>
    <dbReference type="NCBI Taxonomy" id="943940"/>
    <lineage>
        <taxon>Bacteria</taxon>
        <taxon>Pseudomonadati</taxon>
        <taxon>Pseudomonadota</taxon>
        <taxon>Alphaproteobacteria</taxon>
        <taxon>Rhodobacterales</taxon>
        <taxon>Roseobacteraceae</taxon>
        <taxon>Sagittula</taxon>
    </lineage>
</organism>
<dbReference type="AlphaFoldDB" id="A0A7W6DLC0"/>
<dbReference type="PANTHER" id="PTHR14226">
    <property type="entry name" value="NEUROPATHY TARGET ESTERASE/SWISS CHEESE D.MELANOGASTER"/>
    <property type="match status" value="1"/>
</dbReference>
<keyword evidence="7" id="KW-1185">Reference proteome</keyword>
<feature type="short sequence motif" description="GXSXG" evidence="4">
    <location>
        <begin position="39"/>
        <end position="43"/>
    </location>
</feature>
<protein>
    <submittedName>
        <fullName evidence="6">NTE family protein</fullName>
    </submittedName>
</protein>
<sequence>MAKRINLALQGGGAHGAYTWGVLDRLLEDEEIEVAAISGASAGALNGAAFKAGMVQGGRDGARAALNQVWNKVGSLDMSAVPDWAQAFLPDPGFVSKGIEYSWAYMWSDAVSRSVSPYSWGALYRNPLEDIVNALDFNNVCADQGPEFFVCATLVRTGKIRVFEGDRINTRAIMASACLPTMFQAVEVEDPETGVVEAFWDGGYTGNPALFPFFKPSLPDDIMVVNINPLVREKVPVTPSEIQNRINEISFNASLLRELRAIDFVQRLLHDGTLMPGQMKDVRVHMISDDALMNELSVATKAVAVPSLLTQMKAAGRRAAGAFLAEHRDDIGVRQTTDLREMFA</sequence>